<evidence type="ECO:0000256" key="7">
    <source>
        <dbReference type="ARBA" id="ARBA00035299"/>
    </source>
</evidence>
<dbReference type="AlphaFoldDB" id="A0A0E9WWV4"/>
<dbReference type="PANTHER" id="PTHR12934">
    <property type="entry name" value="50S RIBOSOMAL PROTEIN L15"/>
    <property type="match status" value="1"/>
</dbReference>
<evidence type="ECO:0000256" key="9">
    <source>
        <dbReference type="SAM" id="MobiDB-lite"/>
    </source>
</evidence>
<name>A0A0E9WWV4_ANGAN</name>
<comment type="subcellular location">
    <subcellularLocation>
        <location evidence="1">Mitochondrion</location>
    </subcellularLocation>
</comment>
<dbReference type="GeneID" id="118225450"/>
<evidence type="ECO:0000256" key="5">
    <source>
        <dbReference type="ARBA" id="ARBA00023128"/>
    </source>
</evidence>
<organism evidence="11">
    <name type="scientific">Anguilla anguilla</name>
    <name type="common">European freshwater eel</name>
    <name type="synonym">Muraena anguilla</name>
    <dbReference type="NCBI Taxonomy" id="7936"/>
    <lineage>
        <taxon>Eukaryota</taxon>
        <taxon>Metazoa</taxon>
        <taxon>Chordata</taxon>
        <taxon>Craniata</taxon>
        <taxon>Vertebrata</taxon>
        <taxon>Euteleostomi</taxon>
        <taxon>Actinopterygii</taxon>
        <taxon>Neopterygii</taxon>
        <taxon>Teleostei</taxon>
        <taxon>Anguilliformes</taxon>
        <taxon>Anguillidae</taxon>
        <taxon>Anguilla</taxon>
    </lineage>
</organism>
<dbReference type="InterPro" id="IPR036227">
    <property type="entry name" value="Ribosomal_uL15/eL18_sf"/>
</dbReference>
<dbReference type="OrthoDB" id="361383at2759"/>
<dbReference type="PANTHER" id="PTHR12934:SF11">
    <property type="entry name" value="LARGE RIBOSOMAL SUBUNIT PROTEIN UL15M"/>
    <property type="match status" value="1"/>
</dbReference>
<feature type="region of interest" description="Disordered" evidence="9">
    <location>
        <begin position="25"/>
        <end position="67"/>
    </location>
</feature>
<dbReference type="RefSeq" id="XP_035269757.1">
    <property type="nucleotide sequence ID" value="XM_035413866.1"/>
</dbReference>
<dbReference type="GO" id="GO:0003735">
    <property type="term" value="F:structural constituent of ribosome"/>
    <property type="evidence" value="ECO:0007669"/>
    <property type="project" value="InterPro"/>
</dbReference>
<comment type="similarity">
    <text evidence="2">Belongs to the universal ribosomal protein uL15 family.</text>
</comment>
<dbReference type="Gene3D" id="3.100.10.10">
    <property type="match status" value="1"/>
</dbReference>
<dbReference type="FunFam" id="3.100.10.10:FF:000006">
    <property type="entry name" value="39S ribosomal protein L15, mitochondrial"/>
    <property type="match status" value="1"/>
</dbReference>
<evidence type="ECO:0000313" key="11">
    <source>
        <dbReference type="EMBL" id="JAH94834.1"/>
    </source>
</evidence>
<evidence type="ECO:0000259" key="10">
    <source>
        <dbReference type="Pfam" id="PF00828"/>
    </source>
</evidence>
<evidence type="ECO:0000256" key="4">
    <source>
        <dbReference type="ARBA" id="ARBA00022980"/>
    </source>
</evidence>
<reference evidence="11" key="1">
    <citation type="submission" date="2014-11" db="EMBL/GenBank/DDBJ databases">
        <authorList>
            <person name="Amaro Gonzalez C."/>
        </authorList>
    </citation>
    <scope>NUCLEOTIDE SEQUENCE</scope>
</reference>
<dbReference type="Pfam" id="PF00828">
    <property type="entry name" value="Ribosomal_L27A"/>
    <property type="match status" value="1"/>
</dbReference>
<feature type="domain" description="Large ribosomal subunit protein uL15/eL18" evidence="10">
    <location>
        <begin position="95"/>
        <end position="175"/>
    </location>
</feature>
<keyword evidence="5" id="KW-0496">Mitochondrion</keyword>
<dbReference type="GO" id="GO:0006412">
    <property type="term" value="P:translation"/>
    <property type="evidence" value="ECO:0007669"/>
    <property type="project" value="InterPro"/>
</dbReference>
<dbReference type="EMBL" id="GBXM01013743">
    <property type="protein sequence ID" value="JAH94834.1"/>
    <property type="molecule type" value="Transcribed_RNA"/>
</dbReference>
<dbReference type="KEGG" id="aang:118225450"/>
<keyword evidence="6" id="KW-0687">Ribonucleoprotein</keyword>
<evidence type="ECO:0000256" key="8">
    <source>
        <dbReference type="ARBA" id="ARBA00035423"/>
    </source>
</evidence>
<dbReference type="CTD" id="29088"/>
<protein>
    <recommendedName>
        <fullName evidence="7">Large ribosomal subunit protein uL15m</fullName>
    </recommendedName>
    <alternativeName>
        <fullName evidence="8">39S ribosomal protein L15, mitochondrial</fullName>
    </alternativeName>
</protein>
<dbReference type="OMA" id="EPGWLVN"/>
<reference evidence="11" key="2">
    <citation type="journal article" date="2015" name="Fish Shellfish Immunol.">
        <title>Early steps in the European eel (Anguilla anguilla)-Vibrio vulnificus interaction in the gills: Role of the RtxA13 toxin.</title>
        <authorList>
            <person name="Callol A."/>
            <person name="Pajuelo D."/>
            <person name="Ebbesson L."/>
            <person name="Teles M."/>
            <person name="MacKenzie S."/>
            <person name="Amaro C."/>
        </authorList>
    </citation>
    <scope>NUCLEOTIDE SEQUENCE</scope>
</reference>
<proteinExistence type="inferred from homology"/>
<dbReference type="InterPro" id="IPR030878">
    <property type="entry name" value="Ribosomal_uL15"/>
</dbReference>
<keyword evidence="3" id="KW-0809">Transit peptide</keyword>
<evidence type="ECO:0000256" key="1">
    <source>
        <dbReference type="ARBA" id="ARBA00004173"/>
    </source>
</evidence>
<dbReference type="InterPro" id="IPR005749">
    <property type="entry name" value="Ribosomal_uL15_bac-type"/>
</dbReference>
<dbReference type="SUPFAM" id="SSF52080">
    <property type="entry name" value="Ribosomal proteins L15p and L18e"/>
    <property type="match status" value="1"/>
</dbReference>
<dbReference type="HAMAP" id="MF_01341">
    <property type="entry name" value="Ribosomal_uL15"/>
    <property type="match status" value="1"/>
</dbReference>
<sequence>MPVSKIPGGKALDILKTLPKITLANLRPNPGAKKAERRRGRGLHGGCKSGRGHKGERQRGNRPRLGFEGGQTPFYLVIPKYGYNEGHSRRLQYQPLSLKRLQYLIDLGRVDPTQPIDLTQLVNGRGVTVQPLKRDYGVQLVEEGADIFSAKVNIEVQMASEGVIAAVERNGGVITTSFYDPITLGILCKPVPFFQRGQPIPKRMLPGEDMILFYTDAKNRGYLADPDQVQQARQELAQKYGYVLPDISKDEMYQMLAMRKDPRQIFFGLAPGWVVNMAEKKILKPTDEKLLRYYNS</sequence>
<evidence type="ECO:0000256" key="2">
    <source>
        <dbReference type="ARBA" id="ARBA00007320"/>
    </source>
</evidence>
<evidence type="ECO:0000256" key="3">
    <source>
        <dbReference type="ARBA" id="ARBA00022946"/>
    </source>
</evidence>
<dbReference type="GO" id="GO:0005762">
    <property type="term" value="C:mitochondrial large ribosomal subunit"/>
    <property type="evidence" value="ECO:0007669"/>
    <property type="project" value="TreeGrafter"/>
</dbReference>
<accession>A0A0E9WWV4</accession>
<evidence type="ECO:0000256" key="6">
    <source>
        <dbReference type="ARBA" id="ARBA00023274"/>
    </source>
</evidence>
<dbReference type="InterPro" id="IPR021131">
    <property type="entry name" value="Ribosomal_uL15/eL18"/>
</dbReference>
<keyword evidence="4" id="KW-0689">Ribosomal protein</keyword>